<sequence length="161" mass="19478">MLWLALLGKLNTKDMLVKKGILMNSDNVCSFCTQQPEALDHLLVSCQSSWCIWCLIAEDFGVQLREQQRQQNLRQLYEWWMSQYFHNRTHKKLFMLAFFAVVWSLWMKRNKIVFEQQELHINAMHLKIKWRIVWWAKAWKETRPYNAEQLIGNFQVLQMLG</sequence>
<proteinExistence type="predicted"/>
<feature type="domain" description="Reverse transcriptase zinc-binding" evidence="1">
    <location>
        <begin position="1"/>
        <end position="53"/>
    </location>
</feature>
<dbReference type="InterPro" id="IPR026960">
    <property type="entry name" value="RVT-Znf"/>
</dbReference>
<dbReference type="EMBL" id="GISG01016955">
    <property type="protein sequence ID" value="MBA4617552.1"/>
    <property type="molecule type" value="Transcribed_RNA"/>
</dbReference>
<evidence type="ECO:0000313" key="2">
    <source>
        <dbReference type="EMBL" id="MBA4617552.1"/>
    </source>
</evidence>
<organism evidence="2">
    <name type="scientific">Opuntia streptacantha</name>
    <name type="common">Prickly pear cactus</name>
    <name type="synonym">Opuntia cardona</name>
    <dbReference type="NCBI Taxonomy" id="393608"/>
    <lineage>
        <taxon>Eukaryota</taxon>
        <taxon>Viridiplantae</taxon>
        <taxon>Streptophyta</taxon>
        <taxon>Embryophyta</taxon>
        <taxon>Tracheophyta</taxon>
        <taxon>Spermatophyta</taxon>
        <taxon>Magnoliopsida</taxon>
        <taxon>eudicotyledons</taxon>
        <taxon>Gunneridae</taxon>
        <taxon>Pentapetalae</taxon>
        <taxon>Caryophyllales</taxon>
        <taxon>Cactineae</taxon>
        <taxon>Cactaceae</taxon>
        <taxon>Opuntioideae</taxon>
        <taxon>Opuntia</taxon>
    </lineage>
</organism>
<name>A0A7C8YG96_OPUST</name>
<evidence type="ECO:0000259" key="1">
    <source>
        <dbReference type="Pfam" id="PF13966"/>
    </source>
</evidence>
<protein>
    <recommendedName>
        <fullName evidence="1">Reverse transcriptase zinc-binding domain-containing protein</fullName>
    </recommendedName>
</protein>
<reference evidence="2" key="1">
    <citation type="journal article" date="2013" name="J. Plant Res.">
        <title>Effect of fungi and light on seed germination of three Opuntia species from semiarid lands of central Mexico.</title>
        <authorList>
            <person name="Delgado-Sanchez P."/>
            <person name="Jimenez-Bremont J.F."/>
            <person name="Guerrero-Gonzalez Mde L."/>
            <person name="Flores J."/>
        </authorList>
    </citation>
    <scope>NUCLEOTIDE SEQUENCE</scope>
    <source>
        <tissue evidence="2">Cladode</tissue>
    </source>
</reference>
<accession>A0A7C8YG96</accession>
<dbReference type="Pfam" id="PF13966">
    <property type="entry name" value="zf-RVT"/>
    <property type="match status" value="1"/>
</dbReference>
<reference evidence="2" key="2">
    <citation type="submission" date="2020-07" db="EMBL/GenBank/DDBJ databases">
        <authorList>
            <person name="Vera ALvarez R."/>
            <person name="Arias-Moreno D.M."/>
            <person name="Jimenez-Jacinto V."/>
            <person name="Jimenez-Bremont J.F."/>
            <person name="Swaminathan K."/>
            <person name="Moose S.P."/>
            <person name="Guerrero-Gonzalez M.L."/>
            <person name="Marino-Ramirez L."/>
            <person name="Landsman D."/>
            <person name="Rodriguez-Kessler M."/>
            <person name="Delgado-Sanchez P."/>
        </authorList>
    </citation>
    <scope>NUCLEOTIDE SEQUENCE</scope>
    <source>
        <tissue evidence="2">Cladode</tissue>
    </source>
</reference>
<dbReference type="AlphaFoldDB" id="A0A7C8YG96"/>